<dbReference type="SUPFAM" id="SSF53098">
    <property type="entry name" value="Ribonuclease H-like"/>
    <property type="match status" value="1"/>
</dbReference>
<name>A0A6J7WPE6_9CAUD</name>
<evidence type="ECO:0000313" key="2">
    <source>
        <dbReference type="EMBL" id="CAB5214784.1"/>
    </source>
</evidence>
<dbReference type="InterPro" id="IPR012337">
    <property type="entry name" value="RNaseH-like_sf"/>
</dbReference>
<organism evidence="2">
    <name type="scientific">uncultured Caudovirales phage</name>
    <dbReference type="NCBI Taxonomy" id="2100421"/>
    <lineage>
        <taxon>Viruses</taxon>
        <taxon>Duplodnaviria</taxon>
        <taxon>Heunggongvirae</taxon>
        <taxon>Uroviricota</taxon>
        <taxon>Caudoviricetes</taxon>
        <taxon>Peduoviridae</taxon>
        <taxon>Maltschvirus</taxon>
        <taxon>Maltschvirus maltsch</taxon>
    </lineage>
</organism>
<dbReference type="Pfam" id="PF16473">
    <property type="entry name" value="Rv2179c-like"/>
    <property type="match status" value="1"/>
</dbReference>
<reference evidence="2" key="1">
    <citation type="submission" date="2020-05" db="EMBL/GenBank/DDBJ databases">
        <authorList>
            <person name="Chiriac C."/>
            <person name="Salcher M."/>
            <person name="Ghai R."/>
            <person name="Kavagutti S V."/>
        </authorList>
    </citation>
    <scope>NUCLEOTIDE SEQUENCE</scope>
</reference>
<proteinExistence type="predicted"/>
<keyword evidence="2" id="KW-0540">Nuclease</keyword>
<protein>
    <submittedName>
        <fullName evidence="2">Exonuclease</fullName>
    </submittedName>
</protein>
<dbReference type="EMBL" id="LR798243">
    <property type="protein sequence ID" value="CAB5214784.1"/>
    <property type="molecule type" value="Genomic_DNA"/>
</dbReference>
<dbReference type="Gene3D" id="3.30.420.10">
    <property type="entry name" value="Ribonuclease H-like superfamily/Ribonuclease H"/>
    <property type="match status" value="1"/>
</dbReference>
<gene>
    <name evidence="2" type="ORF">UFOVP190_263</name>
</gene>
<dbReference type="InterPro" id="IPR033390">
    <property type="entry name" value="Rv2179c-like"/>
</dbReference>
<sequence length="179" mass="20797">MIDLESLGTRPDCAILTLGAVKFDPYTPDGFGDSLYFRIDVDEQLALGRNVQEDTLNWWMQQAEDVREEALGEHDRISLEEVYRKLNRFCVGVENIWCQGPAFDIVILENIYRQMGWPTPWQFWQIRDSRTLFGVHGDPREKNKAGLHNALEDCISQAQGVQEIYRSLKLEKRTYANSR</sequence>
<feature type="domain" description="3'-5' exoribonuclease Rv2179c-like" evidence="1">
    <location>
        <begin position="1"/>
        <end position="164"/>
    </location>
</feature>
<dbReference type="GO" id="GO:0004527">
    <property type="term" value="F:exonuclease activity"/>
    <property type="evidence" value="ECO:0007669"/>
    <property type="project" value="UniProtKB-KW"/>
</dbReference>
<accession>A0A6J7WPE6</accession>
<keyword evidence="2" id="KW-0378">Hydrolase</keyword>
<dbReference type="InterPro" id="IPR036397">
    <property type="entry name" value="RNaseH_sf"/>
</dbReference>
<evidence type="ECO:0000259" key="1">
    <source>
        <dbReference type="Pfam" id="PF16473"/>
    </source>
</evidence>
<dbReference type="GO" id="GO:0003676">
    <property type="term" value="F:nucleic acid binding"/>
    <property type="evidence" value="ECO:0007669"/>
    <property type="project" value="InterPro"/>
</dbReference>
<keyword evidence="2" id="KW-0269">Exonuclease</keyword>